<proteinExistence type="predicted"/>
<dbReference type="EMBL" id="OX451741">
    <property type="protein sequence ID" value="CAI8619269.1"/>
    <property type="molecule type" value="Genomic_DNA"/>
</dbReference>
<accession>A0AAV1BD40</accession>
<reference evidence="1 2" key="1">
    <citation type="submission" date="2023-01" db="EMBL/GenBank/DDBJ databases">
        <authorList>
            <person name="Kreplak J."/>
        </authorList>
    </citation>
    <scope>NUCLEOTIDE SEQUENCE [LARGE SCALE GENOMIC DNA]</scope>
</reference>
<organism evidence="1 2">
    <name type="scientific">Vicia faba</name>
    <name type="common">Broad bean</name>
    <name type="synonym">Faba vulgaris</name>
    <dbReference type="NCBI Taxonomy" id="3906"/>
    <lineage>
        <taxon>Eukaryota</taxon>
        <taxon>Viridiplantae</taxon>
        <taxon>Streptophyta</taxon>
        <taxon>Embryophyta</taxon>
        <taxon>Tracheophyta</taxon>
        <taxon>Spermatophyta</taxon>
        <taxon>Magnoliopsida</taxon>
        <taxon>eudicotyledons</taxon>
        <taxon>Gunneridae</taxon>
        <taxon>Pentapetalae</taxon>
        <taxon>rosids</taxon>
        <taxon>fabids</taxon>
        <taxon>Fabales</taxon>
        <taxon>Fabaceae</taxon>
        <taxon>Papilionoideae</taxon>
        <taxon>50 kb inversion clade</taxon>
        <taxon>NPAAA clade</taxon>
        <taxon>Hologalegina</taxon>
        <taxon>IRL clade</taxon>
        <taxon>Fabeae</taxon>
        <taxon>Vicia</taxon>
    </lineage>
</organism>
<dbReference type="AlphaFoldDB" id="A0AAV1BD40"/>
<name>A0AAV1BD40_VICFA</name>
<sequence length="174" mass="20613">MFVVWPWQLDVVIMQREDGTPKSLEHQSRWYKTCQQRKHVLLRDDLAMAKLKEWNVNAALKLFQGISSLSIVHLLNIYLSEYSGVVDLVLLYLPMSIFITRASIVVVKRHAQFMPLLKEQTLNFLLRLMRLLICSFILNYQLKELLYDKEKLLENGDRWKTEIAENLISESLYR</sequence>
<gene>
    <name evidence="1" type="ORF">VFH_VI162600</name>
</gene>
<dbReference type="Proteomes" id="UP001157006">
    <property type="component" value="Chromosome 6"/>
</dbReference>
<evidence type="ECO:0000313" key="2">
    <source>
        <dbReference type="Proteomes" id="UP001157006"/>
    </source>
</evidence>
<protein>
    <submittedName>
        <fullName evidence="1">Uncharacterized protein</fullName>
    </submittedName>
</protein>
<evidence type="ECO:0000313" key="1">
    <source>
        <dbReference type="EMBL" id="CAI8619269.1"/>
    </source>
</evidence>
<keyword evidence="2" id="KW-1185">Reference proteome</keyword>